<evidence type="ECO:0000313" key="2">
    <source>
        <dbReference type="Proteomes" id="UP000255284"/>
    </source>
</evidence>
<proteinExistence type="predicted"/>
<organism evidence="1 2">
    <name type="scientific">Mobiluncus mulieris</name>
    <dbReference type="NCBI Taxonomy" id="2052"/>
    <lineage>
        <taxon>Bacteria</taxon>
        <taxon>Bacillati</taxon>
        <taxon>Actinomycetota</taxon>
        <taxon>Actinomycetes</taxon>
        <taxon>Actinomycetales</taxon>
        <taxon>Actinomycetaceae</taxon>
        <taxon>Mobiluncus</taxon>
    </lineage>
</organism>
<gene>
    <name evidence="1" type="ORF">NCTC11819_02222</name>
</gene>
<sequence>MIACIDQHRSRFSVEFICETLSENLEGGFITSRGYRDMKTRVESARTQRNPELVGLIRRIHAENYAVYGVRKIWHTHGTTRG</sequence>
<dbReference type="Proteomes" id="UP000255284">
    <property type="component" value="Unassembled WGS sequence"/>
</dbReference>
<name>A0A8G2HY17_9ACTO</name>
<evidence type="ECO:0008006" key="3">
    <source>
        <dbReference type="Google" id="ProtNLM"/>
    </source>
</evidence>
<protein>
    <recommendedName>
        <fullName evidence="3">HTH-like domain-containing protein</fullName>
    </recommendedName>
</protein>
<dbReference type="EMBL" id="UGGQ01000006">
    <property type="protein sequence ID" value="STO17628.1"/>
    <property type="molecule type" value="Genomic_DNA"/>
</dbReference>
<evidence type="ECO:0000313" key="1">
    <source>
        <dbReference type="EMBL" id="STO17628.1"/>
    </source>
</evidence>
<accession>A0A8G2HY17</accession>
<reference evidence="1 2" key="1">
    <citation type="submission" date="2018-06" db="EMBL/GenBank/DDBJ databases">
        <authorList>
            <consortium name="Pathogen Informatics"/>
            <person name="Doyle S."/>
        </authorList>
    </citation>
    <scope>NUCLEOTIDE SEQUENCE [LARGE SCALE GENOMIC DNA]</scope>
    <source>
        <strain evidence="1 2">NCTC11819</strain>
    </source>
</reference>
<dbReference type="AlphaFoldDB" id="A0A8G2HY17"/>
<comment type="caution">
    <text evidence="1">The sequence shown here is derived from an EMBL/GenBank/DDBJ whole genome shotgun (WGS) entry which is preliminary data.</text>
</comment>